<sequence length="284" mass="33696">MYLKKGYFCAMFMKKRFFVIGLIVTLIVSACGDYNKILKSTDYEFKLKKAVEYYEEGEFVRAGSLFQELVNIYRGTSRADQIYYYYAKSMMGQRDYLMATHYFKSLLKEFPGSQYSEEAQFMVGYCSYLLSPKPRLDQTVTREAIESLQLYINLYPYSDRVDEANRLIDELTDKLVYKSYLNARLYFDFENYKAAVVALNNSLKEYPDSQYREELMYMLLKSKYLLAINSVEDKKQERLSSALDEYFSFVDEYPESKYKREVDKFYGTVADLLNYDEQQETNIN</sequence>
<evidence type="ECO:0000256" key="2">
    <source>
        <dbReference type="ARBA" id="ARBA00023136"/>
    </source>
</evidence>
<dbReference type="STRING" id="1484053.SAMN05444274_10319"/>
<dbReference type="InterPro" id="IPR039565">
    <property type="entry name" value="BamD-like"/>
</dbReference>
<evidence type="ECO:0000259" key="4">
    <source>
        <dbReference type="Pfam" id="PF13525"/>
    </source>
</evidence>
<gene>
    <name evidence="5" type="ORF">SAMN05444274_10319</name>
</gene>
<dbReference type="AlphaFoldDB" id="A0A1M4XJR1"/>
<dbReference type="PROSITE" id="PS51257">
    <property type="entry name" value="PROKAR_LIPOPROTEIN"/>
    <property type="match status" value="1"/>
</dbReference>
<evidence type="ECO:0000256" key="1">
    <source>
        <dbReference type="ARBA" id="ARBA00022729"/>
    </source>
</evidence>
<keyword evidence="6" id="KW-1185">Reference proteome</keyword>
<dbReference type="Pfam" id="PF13525">
    <property type="entry name" value="YfiO"/>
    <property type="match status" value="1"/>
</dbReference>
<keyword evidence="1" id="KW-0732">Signal</keyword>
<name>A0A1M4XJR1_9BACT</name>
<dbReference type="Proteomes" id="UP000184164">
    <property type="component" value="Unassembled WGS sequence"/>
</dbReference>
<keyword evidence="3" id="KW-0998">Cell outer membrane</keyword>
<feature type="domain" description="Outer membrane lipoprotein BamD-like" evidence="4">
    <location>
        <begin position="48"/>
        <end position="235"/>
    </location>
</feature>
<keyword evidence="2" id="KW-0472">Membrane</keyword>
<evidence type="ECO:0000313" key="5">
    <source>
        <dbReference type="EMBL" id="SHE93422.1"/>
    </source>
</evidence>
<dbReference type="SUPFAM" id="SSF48452">
    <property type="entry name" value="TPR-like"/>
    <property type="match status" value="1"/>
</dbReference>
<evidence type="ECO:0000313" key="6">
    <source>
        <dbReference type="Proteomes" id="UP000184164"/>
    </source>
</evidence>
<dbReference type="InterPro" id="IPR011990">
    <property type="entry name" value="TPR-like_helical_dom_sf"/>
</dbReference>
<dbReference type="NCBIfam" id="TIGR03302">
    <property type="entry name" value="OM_YfiO"/>
    <property type="match status" value="1"/>
</dbReference>
<evidence type="ECO:0000256" key="3">
    <source>
        <dbReference type="ARBA" id="ARBA00023237"/>
    </source>
</evidence>
<proteinExistence type="predicted"/>
<protein>
    <submittedName>
        <fullName evidence="5">Beta-barrel assembly machine subunit BamD</fullName>
    </submittedName>
</protein>
<organism evidence="5 6">
    <name type="scientific">Mariniphaga anaerophila</name>
    <dbReference type="NCBI Taxonomy" id="1484053"/>
    <lineage>
        <taxon>Bacteria</taxon>
        <taxon>Pseudomonadati</taxon>
        <taxon>Bacteroidota</taxon>
        <taxon>Bacteroidia</taxon>
        <taxon>Marinilabiliales</taxon>
        <taxon>Prolixibacteraceae</taxon>
        <taxon>Mariniphaga</taxon>
    </lineage>
</organism>
<reference evidence="5 6" key="1">
    <citation type="submission" date="2016-11" db="EMBL/GenBank/DDBJ databases">
        <authorList>
            <person name="Jaros S."/>
            <person name="Januszkiewicz K."/>
            <person name="Wedrychowicz H."/>
        </authorList>
    </citation>
    <scope>NUCLEOTIDE SEQUENCE [LARGE SCALE GENOMIC DNA]</scope>
    <source>
        <strain evidence="5 6">DSM 26910</strain>
    </source>
</reference>
<dbReference type="InterPro" id="IPR017689">
    <property type="entry name" value="BamD"/>
</dbReference>
<accession>A0A1M4XJR1</accession>
<dbReference type="EMBL" id="FQUM01000003">
    <property type="protein sequence ID" value="SHE93422.1"/>
    <property type="molecule type" value="Genomic_DNA"/>
</dbReference>
<dbReference type="Gene3D" id="1.25.40.10">
    <property type="entry name" value="Tetratricopeptide repeat domain"/>
    <property type="match status" value="1"/>
</dbReference>